<keyword evidence="2" id="KW-1185">Reference proteome</keyword>
<dbReference type="OrthoDB" id="4868247at2"/>
<accession>A0A2T6BSW7</accession>
<name>A0A2T6BSW7_9BACL</name>
<evidence type="ECO:0000313" key="2">
    <source>
        <dbReference type="Proteomes" id="UP000244240"/>
    </source>
</evidence>
<evidence type="ECO:0000313" key="1">
    <source>
        <dbReference type="EMBL" id="PTX59154.1"/>
    </source>
</evidence>
<gene>
    <name evidence="1" type="ORF">C8P63_11399</name>
</gene>
<reference evidence="1 2" key="1">
    <citation type="submission" date="2018-04" db="EMBL/GenBank/DDBJ databases">
        <title>Genomic Encyclopedia of Archaeal and Bacterial Type Strains, Phase II (KMG-II): from individual species to whole genera.</title>
        <authorList>
            <person name="Goeker M."/>
        </authorList>
    </citation>
    <scope>NUCLEOTIDE SEQUENCE [LARGE SCALE GENOMIC DNA]</scope>
    <source>
        <strain evidence="1 2">DSM 45787</strain>
    </source>
</reference>
<organism evidence="1 2">
    <name type="scientific">Melghirimyces profundicolus</name>
    <dbReference type="NCBI Taxonomy" id="1242148"/>
    <lineage>
        <taxon>Bacteria</taxon>
        <taxon>Bacillati</taxon>
        <taxon>Bacillota</taxon>
        <taxon>Bacilli</taxon>
        <taxon>Bacillales</taxon>
        <taxon>Thermoactinomycetaceae</taxon>
        <taxon>Melghirimyces</taxon>
    </lineage>
</organism>
<sequence>MNRTRWLTILVLCQVLVLLGTAASYFAVNWWGTEIRLKTEPVDPRDPLYGDYVTLHYKISDVSPDHWKREEPPENTPVHVLLTPKEGYWQVKSVHLNRPDPGKNEVVLKARASRGRSMGRGTSSPEKTLHLEYGLERYYVPEGTGRQFERARAPLTVRVKVAPWGQARIVDVEKKQRNREEPSGWNLTLTGQGASFTELFQSYQRGEQVLIPALMEMVAVPNGPRAQSADPTSSGTKIYG</sequence>
<proteinExistence type="predicted"/>
<dbReference type="EMBL" id="QBKR01000013">
    <property type="protein sequence ID" value="PTX59154.1"/>
    <property type="molecule type" value="Genomic_DNA"/>
</dbReference>
<dbReference type="InterPro" id="IPR025833">
    <property type="entry name" value="GDYXXLXY"/>
</dbReference>
<comment type="caution">
    <text evidence="1">The sequence shown here is derived from an EMBL/GenBank/DDBJ whole genome shotgun (WGS) entry which is preliminary data.</text>
</comment>
<dbReference type="RefSeq" id="WP_108023912.1">
    <property type="nucleotide sequence ID" value="NZ_QBKR01000013.1"/>
</dbReference>
<dbReference type="Proteomes" id="UP000244240">
    <property type="component" value="Unassembled WGS sequence"/>
</dbReference>
<dbReference type="Pfam" id="PF14345">
    <property type="entry name" value="GDYXXLXY"/>
    <property type="match status" value="1"/>
</dbReference>
<protein>
    <submittedName>
        <fullName evidence="1">Putative membrane-anchored protein</fullName>
    </submittedName>
</protein>
<dbReference type="AlphaFoldDB" id="A0A2T6BSW7"/>